<dbReference type="PANTHER" id="PTHR33383">
    <property type="entry name" value="MEMBRANE PROTEIN INSERTION EFFICIENCY FACTOR-RELATED"/>
    <property type="match status" value="1"/>
</dbReference>
<evidence type="ECO:0000256" key="2">
    <source>
        <dbReference type="SAM" id="MobiDB-lite"/>
    </source>
</evidence>
<keyword evidence="4" id="KW-1185">Reference proteome</keyword>
<sequence length="88" mass="9445">MKTILLLLVRAYQLGISPFLGQNCRFYPSCSAYAFEAIGEHGALKGSFLATKRLCKCHPWHPGGVDPVPKKSSSEKTSSTTACGCGHS</sequence>
<dbReference type="SMART" id="SM01234">
    <property type="entry name" value="Haemolytic"/>
    <property type="match status" value="1"/>
</dbReference>
<name>A0ABW2J4S0_9BURK</name>
<dbReference type="EMBL" id="JBHTCC010000001">
    <property type="protein sequence ID" value="MFC7298097.1"/>
    <property type="molecule type" value="Genomic_DNA"/>
</dbReference>
<dbReference type="Pfam" id="PF01809">
    <property type="entry name" value="YidD"/>
    <property type="match status" value="1"/>
</dbReference>
<dbReference type="Proteomes" id="UP001596379">
    <property type="component" value="Unassembled WGS sequence"/>
</dbReference>
<dbReference type="PANTHER" id="PTHR33383:SF1">
    <property type="entry name" value="MEMBRANE PROTEIN INSERTION EFFICIENCY FACTOR-RELATED"/>
    <property type="match status" value="1"/>
</dbReference>
<evidence type="ECO:0000256" key="1">
    <source>
        <dbReference type="HAMAP-Rule" id="MF_00386"/>
    </source>
</evidence>
<reference evidence="4" key="1">
    <citation type="journal article" date="2019" name="Int. J. Syst. Evol. Microbiol.">
        <title>The Global Catalogue of Microorganisms (GCM) 10K type strain sequencing project: providing services to taxonomists for standard genome sequencing and annotation.</title>
        <authorList>
            <consortium name="The Broad Institute Genomics Platform"/>
            <consortium name="The Broad Institute Genome Sequencing Center for Infectious Disease"/>
            <person name="Wu L."/>
            <person name="Ma J."/>
        </authorList>
    </citation>
    <scope>NUCLEOTIDE SEQUENCE [LARGE SCALE GENOMIC DNA]</scope>
    <source>
        <strain evidence="4">CCUG 36956</strain>
    </source>
</reference>
<gene>
    <name evidence="3" type="primary">yidD</name>
    <name evidence="3" type="ORF">ACFQO0_06580</name>
</gene>
<evidence type="ECO:0000313" key="3">
    <source>
        <dbReference type="EMBL" id="MFC7298097.1"/>
    </source>
</evidence>
<proteinExistence type="inferred from homology"/>
<dbReference type="RefSeq" id="WP_382233218.1">
    <property type="nucleotide sequence ID" value="NZ_JBHTCC010000001.1"/>
</dbReference>
<keyword evidence="1" id="KW-1003">Cell membrane</keyword>
<dbReference type="InterPro" id="IPR002696">
    <property type="entry name" value="Membr_insert_effic_factor_YidD"/>
</dbReference>
<feature type="region of interest" description="Disordered" evidence="2">
    <location>
        <begin position="64"/>
        <end position="88"/>
    </location>
</feature>
<dbReference type="NCBIfam" id="TIGR00278">
    <property type="entry name" value="membrane protein insertion efficiency factor YidD"/>
    <property type="match status" value="1"/>
</dbReference>
<dbReference type="HAMAP" id="MF_00386">
    <property type="entry name" value="UPF0161_YidD"/>
    <property type="match status" value="1"/>
</dbReference>
<comment type="function">
    <text evidence="1">Could be involved in insertion of integral membrane proteins into the membrane.</text>
</comment>
<organism evidence="3 4">
    <name type="scientific">Herminiimonas aquatilis</name>
    <dbReference type="NCBI Taxonomy" id="345342"/>
    <lineage>
        <taxon>Bacteria</taxon>
        <taxon>Pseudomonadati</taxon>
        <taxon>Pseudomonadota</taxon>
        <taxon>Betaproteobacteria</taxon>
        <taxon>Burkholderiales</taxon>
        <taxon>Oxalobacteraceae</taxon>
        <taxon>Herminiimonas</taxon>
    </lineage>
</organism>
<accession>A0ABW2J4S0</accession>
<protein>
    <recommendedName>
        <fullName evidence="1">Putative membrane protein insertion efficiency factor</fullName>
    </recommendedName>
</protein>
<evidence type="ECO:0000313" key="4">
    <source>
        <dbReference type="Proteomes" id="UP001596379"/>
    </source>
</evidence>
<keyword evidence="1" id="KW-0472">Membrane</keyword>
<comment type="similarity">
    <text evidence="1">Belongs to the UPF0161 family.</text>
</comment>
<comment type="caution">
    <text evidence="3">The sequence shown here is derived from an EMBL/GenBank/DDBJ whole genome shotgun (WGS) entry which is preliminary data.</text>
</comment>
<comment type="subcellular location">
    <subcellularLocation>
        <location evidence="1">Cell membrane</location>
        <topology evidence="1">Peripheral membrane protein</topology>
        <orientation evidence="1">Cytoplasmic side</orientation>
    </subcellularLocation>
</comment>